<evidence type="ECO:0000256" key="1">
    <source>
        <dbReference type="SAM" id="SignalP"/>
    </source>
</evidence>
<reference evidence="2 3" key="1">
    <citation type="journal article" date="2008" name="Int. J. Syst. Evol. Microbiol.">
        <title>Amphritea japonica sp. nov. and Amphritea balenae sp. nov., isolated from the sediment adjacent to sperm whale carcasses off Kagoshima, Japan.</title>
        <authorList>
            <person name="Miyazaki M."/>
            <person name="Nogi Y."/>
            <person name="Fujiwara Y."/>
            <person name="Kawato M."/>
            <person name="Nagahama T."/>
            <person name="Kubokawa K."/>
            <person name="Horikoshi K."/>
        </authorList>
    </citation>
    <scope>NUCLEOTIDE SEQUENCE [LARGE SCALE GENOMIC DNA]</scope>
    <source>
        <strain evidence="2 3">ATCC BAA-1530</strain>
    </source>
</reference>
<dbReference type="EMBL" id="AP014545">
    <property type="protein sequence ID" value="BBB24708.1"/>
    <property type="molecule type" value="Genomic_DNA"/>
</dbReference>
<evidence type="ECO:0000313" key="3">
    <source>
        <dbReference type="Proteomes" id="UP000595663"/>
    </source>
</evidence>
<dbReference type="Proteomes" id="UP000595663">
    <property type="component" value="Chromosome"/>
</dbReference>
<proteinExistence type="predicted"/>
<accession>A0A7R6P069</accession>
<sequence>MGKLIIKSAFLSACMLAPLIAPTTYAADLISADDPEAILNIARGFGSARLTEDSAGDPKISGRIDGTKYGIYFHGCNSDGERCDEIKFGTAWVVEDRVSLETVNEWNRTKKFGVAYLDSDGDPNLDMAVNIDYGVTIENLEDSFSYWEKIVPAFKEQVLNQ</sequence>
<keyword evidence="1" id="KW-0732">Signal</keyword>
<feature type="signal peptide" evidence="1">
    <location>
        <begin position="1"/>
        <end position="26"/>
    </location>
</feature>
<organism evidence="2 3">
    <name type="scientific">Amphritea japonica ATCC BAA-1530</name>
    <dbReference type="NCBI Taxonomy" id="1278309"/>
    <lineage>
        <taxon>Bacteria</taxon>
        <taxon>Pseudomonadati</taxon>
        <taxon>Pseudomonadota</taxon>
        <taxon>Gammaproteobacteria</taxon>
        <taxon>Oceanospirillales</taxon>
        <taxon>Oceanospirillaceae</taxon>
        <taxon>Amphritea</taxon>
    </lineage>
</organism>
<dbReference type="RefSeq" id="WP_019621122.1">
    <property type="nucleotide sequence ID" value="NZ_AP014545.1"/>
</dbReference>
<dbReference type="KEGG" id="ajp:AMJAP_0109"/>
<dbReference type="AlphaFoldDB" id="A0A7R6P069"/>
<evidence type="ECO:0008006" key="4">
    <source>
        <dbReference type="Google" id="ProtNLM"/>
    </source>
</evidence>
<dbReference type="CDD" id="cd17511">
    <property type="entry name" value="YbjN_AmyR-like"/>
    <property type="match status" value="1"/>
</dbReference>
<gene>
    <name evidence="2" type="ORF">AMJAP_0109</name>
</gene>
<evidence type="ECO:0000313" key="2">
    <source>
        <dbReference type="EMBL" id="BBB24708.1"/>
    </source>
</evidence>
<dbReference type="Pfam" id="PF10722">
    <property type="entry name" value="YbjN"/>
    <property type="match status" value="1"/>
</dbReference>
<name>A0A7R6P069_9GAMM</name>
<feature type="chain" id="PRO_5032744517" description="YbjN domain-containing protein" evidence="1">
    <location>
        <begin position="27"/>
        <end position="161"/>
    </location>
</feature>
<protein>
    <recommendedName>
        <fullName evidence="4">YbjN domain-containing protein</fullName>
    </recommendedName>
</protein>
<dbReference type="InterPro" id="IPR019660">
    <property type="entry name" value="Put_sensory_transdc_reg_YbjN"/>
</dbReference>
<keyword evidence="3" id="KW-1185">Reference proteome</keyword>